<name>A0A095BT93_SCHHA</name>
<sequence>MSYNGHDSMGDFYSELKIQSKQSLLIQLVQFNNFLSQKAISTDLSALIPDLGLSSGGSKLFQYIHNSNILGCLDVSIFYQGEHDEYDQYVRKFLLDSKFMDQWLTWSKTPKVFQSILAIEITGRIYKDYLSINHNQPDSNLPGIFLTHKELFYQWIFQLICPGFDYANIITHNNVLLHSIEECDVIRTALKLSPTFRWFMECS</sequence>
<protein>
    <submittedName>
        <fullName evidence="1">Uncharacterized protein</fullName>
    </submittedName>
</protein>
<accession>A0A095BT93</accession>
<reference evidence="1" key="1">
    <citation type="journal article" date="2012" name="Nat. Genet.">
        <title>Whole-genome sequence of Schistosoma haematobium.</title>
        <authorList>
            <person name="Young N.D."/>
            <person name="Jex A.R."/>
            <person name="Li B."/>
            <person name="Liu S."/>
            <person name="Yang L."/>
            <person name="Xiong Z."/>
            <person name="Li Y."/>
            <person name="Cantacessi C."/>
            <person name="Hall R.S."/>
            <person name="Xu X."/>
            <person name="Chen F."/>
            <person name="Wu X."/>
            <person name="Zerlotini A."/>
            <person name="Oliveira G."/>
            <person name="Hofmann A."/>
            <person name="Zhang G."/>
            <person name="Fang X."/>
            <person name="Kang Y."/>
            <person name="Campbell B.E."/>
            <person name="Loukas A."/>
            <person name="Ranganathan S."/>
            <person name="Rollinson D."/>
            <person name="Rinaldi G."/>
            <person name="Brindley P.J."/>
            <person name="Yang H."/>
            <person name="Wang J."/>
            <person name="Wang J."/>
            <person name="Gasser R.B."/>
        </authorList>
    </citation>
    <scope>NUCLEOTIDE SEQUENCE [LARGE SCALE GENOMIC DNA]</scope>
</reference>
<organism evidence="1">
    <name type="scientific">Schistosoma haematobium</name>
    <name type="common">Blood fluke</name>
    <dbReference type="NCBI Taxonomy" id="6185"/>
    <lineage>
        <taxon>Eukaryota</taxon>
        <taxon>Metazoa</taxon>
        <taxon>Spiralia</taxon>
        <taxon>Lophotrochozoa</taxon>
        <taxon>Platyhelminthes</taxon>
        <taxon>Trematoda</taxon>
        <taxon>Digenea</taxon>
        <taxon>Strigeidida</taxon>
        <taxon>Schistosomatoidea</taxon>
        <taxon>Schistosomatidae</taxon>
        <taxon>Schistosoma</taxon>
    </lineage>
</organism>
<gene>
    <name evidence="1" type="ORF">MS3_00154</name>
</gene>
<evidence type="ECO:0000313" key="1">
    <source>
        <dbReference type="EMBL" id="KGB32048.1"/>
    </source>
</evidence>
<dbReference type="AlphaFoldDB" id="A0A095BT93"/>
<dbReference type="EMBL" id="KL250490">
    <property type="protein sequence ID" value="KGB32048.1"/>
    <property type="molecule type" value="Genomic_DNA"/>
</dbReference>
<proteinExistence type="predicted"/>